<feature type="transmembrane region" description="Helical" evidence="1">
    <location>
        <begin position="186"/>
        <end position="207"/>
    </location>
</feature>
<keyword evidence="1" id="KW-0812">Transmembrane</keyword>
<protein>
    <recommendedName>
        <fullName evidence="4">Zinc ribbon domain-containing protein</fullName>
    </recommendedName>
</protein>
<feature type="transmembrane region" description="Helical" evidence="1">
    <location>
        <begin position="49"/>
        <end position="71"/>
    </location>
</feature>
<feature type="transmembrane region" description="Helical" evidence="1">
    <location>
        <begin position="77"/>
        <end position="95"/>
    </location>
</feature>
<dbReference type="RefSeq" id="WP_326840554.1">
    <property type="nucleotide sequence ID" value="NZ_JBKWRC010000007.1"/>
</dbReference>
<dbReference type="EMBL" id="SVNY01000004">
    <property type="protein sequence ID" value="MBE6833869.1"/>
    <property type="molecule type" value="Genomic_DNA"/>
</dbReference>
<comment type="caution">
    <text evidence="2">The sequence shown here is derived from an EMBL/GenBank/DDBJ whole genome shotgun (WGS) entry which is preliminary data.</text>
</comment>
<feature type="transmembrane region" description="Helical" evidence="1">
    <location>
        <begin position="107"/>
        <end position="124"/>
    </location>
</feature>
<proteinExistence type="predicted"/>
<evidence type="ECO:0008006" key="4">
    <source>
        <dbReference type="Google" id="ProtNLM"/>
    </source>
</evidence>
<evidence type="ECO:0000313" key="2">
    <source>
        <dbReference type="EMBL" id="MBE6833869.1"/>
    </source>
</evidence>
<feature type="transmembrane region" description="Helical" evidence="1">
    <location>
        <begin position="162"/>
        <end position="180"/>
    </location>
</feature>
<keyword evidence="1" id="KW-1133">Transmembrane helix</keyword>
<gene>
    <name evidence="2" type="ORF">E7512_09860</name>
</gene>
<sequence>MLRCEHCKVDLPGEQNRCPLCQNKPVGTPDGSGDRFPRLPNPQRTVSRVLIAWLAFGSVCAAAVCVMINLIVPAGGWWSVFVIAGIASLWVDVSLIVKKRKNLPKNILWQVIIVTLIAFFWDFLTGLSGWSLNFVFPILCSCAMLAMTIVAKARRLDTQDYILYLVIDCVLGIVCFFLILTDAVQVVIPSAVSFGGSIVFLAFLLFFEGKALWTEIQRRFHL</sequence>
<reference evidence="2" key="1">
    <citation type="submission" date="2019-04" db="EMBL/GenBank/DDBJ databases">
        <title>Evolution of Biomass-Degrading Anaerobic Consortia Revealed by Metagenomics.</title>
        <authorList>
            <person name="Peng X."/>
        </authorList>
    </citation>
    <scope>NUCLEOTIDE SEQUENCE</scope>
    <source>
        <strain evidence="2">SIG551</strain>
    </source>
</reference>
<name>A0A928KT92_9FIRM</name>
<dbReference type="InterPro" id="IPR046283">
    <property type="entry name" value="DUF6320"/>
</dbReference>
<feature type="transmembrane region" description="Helical" evidence="1">
    <location>
        <begin position="130"/>
        <end position="150"/>
    </location>
</feature>
<dbReference type="Pfam" id="PF19845">
    <property type="entry name" value="DUF6320"/>
    <property type="match status" value="1"/>
</dbReference>
<accession>A0A928KT92</accession>
<keyword evidence="1" id="KW-0472">Membrane</keyword>
<evidence type="ECO:0000313" key="3">
    <source>
        <dbReference type="Proteomes" id="UP000754750"/>
    </source>
</evidence>
<organism evidence="2 3">
    <name type="scientific">Faecalispora sporosphaeroides</name>
    <dbReference type="NCBI Taxonomy" id="1549"/>
    <lineage>
        <taxon>Bacteria</taxon>
        <taxon>Bacillati</taxon>
        <taxon>Bacillota</taxon>
        <taxon>Clostridia</taxon>
        <taxon>Eubacteriales</taxon>
        <taxon>Oscillospiraceae</taxon>
        <taxon>Faecalispora</taxon>
    </lineage>
</organism>
<dbReference type="AlphaFoldDB" id="A0A928KT92"/>
<evidence type="ECO:0000256" key="1">
    <source>
        <dbReference type="SAM" id="Phobius"/>
    </source>
</evidence>
<dbReference type="Proteomes" id="UP000754750">
    <property type="component" value="Unassembled WGS sequence"/>
</dbReference>